<feature type="transmembrane region" description="Helical" evidence="2">
    <location>
        <begin position="70"/>
        <end position="93"/>
    </location>
</feature>
<keyword evidence="2" id="KW-1133">Transmembrane helix</keyword>
<evidence type="ECO:0000256" key="1">
    <source>
        <dbReference type="SAM" id="MobiDB-lite"/>
    </source>
</evidence>
<dbReference type="PANTHER" id="PTHR35410:SF2">
    <property type="entry name" value="OS02G0640200 PROTEIN"/>
    <property type="match status" value="1"/>
</dbReference>
<organism evidence="4">
    <name type="scientific">Musa acuminata subsp. malaccensis</name>
    <name type="common">Wild banana</name>
    <name type="synonym">Musa malaccensis</name>
    <dbReference type="NCBI Taxonomy" id="214687"/>
    <lineage>
        <taxon>Eukaryota</taxon>
        <taxon>Viridiplantae</taxon>
        <taxon>Streptophyta</taxon>
        <taxon>Embryophyta</taxon>
        <taxon>Tracheophyta</taxon>
        <taxon>Spermatophyta</taxon>
        <taxon>Magnoliopsida</taxon>
        <taxon>Liliopsida</taxon>
        <taxon>Zingiberales</taxon>
        <taxon>Musaceae</taxon>
        <taxon>Musa</taxon>
    </lineage>
</organism>
<dbReference type="PANTHER" id="PTHR35410">
    <property type="entry name" value="EXPRESSED PROTEIN"/>
    <property type="match status" value="1"/>
</dbReference>
<feature type="domain" description="DUF7642" evidence="3">
    <location>
        <begin position="102"/>
        <end position="152"/>
    </location>
</feature>
<evidence type="ECO:0000259" key="3">
    <source>
        <dbReference type="Pfam" id="PF24649"/>
    </source>
</evidence>
<name>A0A8D6ZYV1_MUSAM</name>
<dbReference type="InterPro" id="IPR056059">
    <property type="entry name" value="DUF7642"/>
</dbReference>
<reference evidence="4" key="1">
    <citation type="submission" date="2021-03" db="EMBL/GenBank/DDBJ databases">
        <authorList>
            <consortium name="Genoscope - CEA"/>
            <person name="William W."/>
        </authorList>
    </citation>
    <scope>NUCLEOTIDE SEQUENCE</scope>
    <source>
        <strain evidence="4">Doubled-haploid Pahang</strain>
    </source>
</reference>
<keyword evidence="2" id="KW-0472">Membrane</keyword>
<keyword evidence="2" id="KW-0812">Transmembrane</keyword>
<sequence>MNFPLVTHFKKLIGMLSGHAIGLHERSESDELLLEDPVSEVGDEEELSGKVLFAASFEELAKNHVQYDTIIWVLISLLLVLAWGVGIIMLLYLPVRRYVLQKDISSRRLYVTSDMIVYKATRPSFLPFLGLTKIEKRIPLHLVIDIIIEQGTSFDQVNYLIVQFLHGVCCLQSNYGIHTFRIESVAYGKAAPVDELQFQGVSNPGLLRKVIIIESTKSIRKVGNRKSAILPGEGMSTPTSLRSLADIPPPSRWQSPSMRNTENTMELKNSQVKASPRRPLFEAGGVVPGDLLLHKIEEVKRSVKKLESVIAGSHSQASQDDC</sequence>
<accession>A0A8D6ZYV1</accession>
<evidence type="ECO:0000256" key="2">
    <source>
        <dbReference type="SAM" id="Phobius"/>
    </source>
</evidence>
<proteinExistence type="predicted"/>
<gene>
    <name evidence="4" type="ORF">GSMUA_268200.1</name>
</gene>
<evidence type="ECO:0000313" key="4">
    <source>
        <dbReference type="EMBL" id="CAG1838643.1"/>
    </source>
</evidence>
<protein>
    <submittedName>
        <fullName evidence="4">(wild Malaysian banana) hypothetical protein</fullName>
    </submittedName>
</protein>
<dbReference type="EMBL" id="HG996470">
    <property type="protein sequence ID" value="CAG1838643.1"/>
    <property type="molecule type" value="Genomic_DNA"/>
</dbReference>
<feature type="domain" description="DUF7642" evidence="3">
    <location>
        <begin position="170"/>
        <end position="218"/>
    </location>
</feature>
<dbReference type="Pfam" id="PF24649">
    <property type="entry name" value="DUF7642"/>
    <property type="match status" value="2"/>
</dbReference>
<feature type="region of interest" description="Disordered" evidence="1">
    <location>
        <begin position="239"/>
        <end position="260"/>
    </location>
</feature>
<dbReference type="AlphaFoldDB" id="A0A8D6ZYV1"/>